<gene>
    <name evidence="1" type="ORF">PCAR00345_LOCUS17757</name>
</gene>
<accession>A0A7S4F0D9</accession>
<sequence>MRGESSRISSEMSIHSLQDECGWLVFAENTSRLSTMSVMIDASQSFNLLASRRCMETVDAVPPRHAQLLQVFSFCSNQGSSLRMQTQCQSLLGGGEMHSPPLECAMHSAVPASY</sequence>
<reference evidence="1" key="1">
    <citation type="submission" date="2021-01" db="EMBL/GenBank/DDBJ databases">
        <authorList>
            <person name="Corre E."/>
            <person name="Pelletier E."/>
            <person name="Niang G."/>
            <person name="Scheremetjew M."/>
            <person name="Finn R."/>
            <person name="Kale V."/>
            <person name="Holt S."/>
            <person name="Cochrane G."/>
            <person name="Meng A."/>
            <person name="Brown T."/>
            <person name="Cohen L."/>
        </authorList>
    </citation>
    <scope>NUCLEOTIDE SEQUENCE</scope>
    <source>
        <strain evidence="1">CCMP645</strain>
    </source>
</reference>
<evidence type="ECO:0000313" key="1">
    <source>
        <dbReference type="EMBL" id="CAE0765145.1"/>
    </source>
</evidence>
<proteinExistence type="predicted"/>
<protein>
    <submittedName>
        <fullName evidence="1">Uncharacterized protein</fullName>
    </submittedName>
</protein>
<dbReference type="AlphaFoldDB" id="A0A7S4F0D9"/>
<dbReference type="EMBL" id="HBIZ01027967">
    <property type="protein sequence ID" value="CAE0765145.1"/>
    <property type="molecule type" value="Transcribed_RNA"/>
</dbReference>
<organism evidence="1">
    <name type="scientific">Chrysotila carterae</name>
    <name type="common">Marine alga</name>
    <name type="synonym">Syracosphaera carterae</name>
    <dbReference type="NCBI Taxonomy" id="13221"/>
    <lineage>
        <taxon>Eukaryota</taxon>
        <taxon>Haptista</taxon>
        <taxon>Haptophyta</taxon>
        <taxon>Prymnesiophyceae</taxon>
        <taxon>Isochrysidales</taxon>
        <taxon>Isochrysidaceae</taxon>
        <taxon>Chrysotila</taxon>
    </lineage>
</organism>
<name>A0A7S4F0D9_CHRCT</name>